<name>A0A1G6EQQ6_9BACT</name>
<protein>
    <recommendedName>
        <fullName evidence="3">ParB-like nuclease domain-containing protein</fullName>
    </recommendedName>
</protein>
<organism evidence="1 2">
    <name type="scientific">Desulfonatronum thiosulfatophilum</name>
    <dbReference type="NCBI Taxonomy" id="617002"/>
    <lineage>
        <taxon>Bacteria</taxon>
        <taxon>Pseudomonadati</taxon>
        <taxon>Thermodesulfobacteriota</taxon>
        <taxon>Desulfovibrionia</taxon>
        <taxon>Desulfovibrionales</taxon>
        <taxon>Desulfonatronaceae</taxon>
        <taxon>Desulfonatronum</taxon>
    </lineage>
</organism>
<keyword evidence="2" id="KW-1185">Reference proteome</keyword>
<evidence type="ECO:0008006" key="3">
    <source>
        <dbReference type="Google" id="ProtNLM"/>
    </source>
</evidence>
<evidence type="ECO:0000313" key="2">
    <source>
        <dbReference type="Proteomes" id="UP000198771"/>
    </source>
</evidence>
<dbReference type="SUPFAM" id="SSF110849">
    <property type="entry name" value="ParB/Sulfiredoxin"/>
    <property type="match status" value="1"/>
</dbReference>
<gene>
    <name evidence="1" type="ORF">SAMN05660653_03050</name>
</gene>
<accession>A0A1G6EQQ6</accession>
<reference evidence="1 2" key="1">
    <citation type="submission" date="2016-10" db="EMBL/GenBank/DDBJ databases">
        <authorList>
            <person name="de Groot N.N."/>
        </authorList>
    </citation>
    <scope>NUCLEOTIDE SEQUENCE [LARGE SCALE GENOMIC DNA]</scope>
    <source>
        <strain evidence="1 2">ASO4-2</strain>
    </source>
</reference>
<dbReference type="InterPro" id="IPR036086">
    <property type="entry name" value="ParB/Sulfiredoxin_sf"/>
</dbReference>
<dbReference type="STRING" id="617002.SAMN05660653_03050"/>
<dbReference type="Proteomes" id="UP000198771">
    <property type="component" value="Unassembled WGS sequence"/>
</dbReference>
<evidence type="ECO:0000313" key="1">
    <source>
        <dbReference type="EMBL" id="SDB59757.1"/>
    </source>
</evidence>
<dbReference type="EMBL" id="FMXO01000021">
    <property type="protein sequence ID" value="SDB59757.1"/>
    <property type="molecule type" value="Genomic_DNA"/>
</dbReference>
<dbReference type="AlphaFoldDB" id="A0A1G6EQQ6"/>
<proteinExistence type="predicted"/>
<sequence length="317" mass="36038">MVGFMRVYASNLDRSGAALFWARPASEELCFSLREMGQLDPVLVRPGGDGYRLLSGYQRVDALCRMNEPITAHCMDGPTDPVGDGLLYLHANFLRDVDDVMRIQALRYFQSLLTPDEMARRVAVLLRLQPRSGAWQRHLAWLRLPRTWDVHLQAGNIPLAAGQILEQFSRADLDALEPCFRNLKWSQGRAVQWLTFLREISLREGWTLERILEIASSAQILEAGLSPQDTLQRLVAQARKLRYPNLTELERQFEDLNSELLGSSRWTLTPSQDFETDQVELRLRARTPQDIKDAALALQKAAASDDLPQLFRLVAKG</sequence>
<dbReference type="RefSeq" id="WP_092123621.1">
    <property type="nucleotide sequence ID" value="NZ_FMXO01000021.1"/>
</dbReference>
<dbReference type="OrthoDB" id="5449294at2"/>
<dbReference type="Gene3D" id="3.90.1530.30">
    <property type="match status" value="1"/>
</dbReference>